<dbReference type="PANTHER" id="PTHR30537">
    <property type="entry name" value="HTH-TYPE TRANSCRIPTIONAL REGULATOR"/>
    <property type="match status" value="1"/>
</dbReference>
<reference evidence="7" key="2">
    <citation type="journal article" date="2008" name="Microbiology">
        <title>Structure and function of the LysR-type transcriptional regulator (LTTR) family proteins.</title>
        <authorList>
            <person name="Maddocks S.E."/>
            <person name="Oyston P.C.F."/>
        </authorList>
    </citation>
    <scope>NUCLEOTIDE SEQUENCE</scope>
</reference>
<name>A0A8B6X5K7_9BURK</name>
<dbReference type="GO" id="GO:0043565">
    <property type="term" value="F:sequence-specific DNA binding"/>
    <property type="evidence" value="ECO:0007669"/>
    <property type="project" value="TreeGrafter"/>
</dbReference>
<dbReference type="SUPFAM" id="SSF46785">
    <property type="entry name" value="Winged helix' DNA-binding domain"/>
    <property type="match status" value="1"/>
</dbReference>
<dbReference type="PANTHER" id="PTHR30537:SF5">
    <property type="entry name" value="HTH-TYPE TRANSCRIPTIONAL ACTIVATOR TTDR-RELATED"/>
    <property type="match status" value="1"/>
</dbReference>
<reference evidence="7" key="1">
    <citation type="journal article" date="1993" name="Annu. Rev. Microbiol.">
        <title>Molecular biology of the LysR family of transcriptional regulators.</title>
        <authorList>
            <person name="Schell M.A."/>
        </authorList>
    </citation>
    <scope>NUCLEOTIDE SEQUENCE</scope>
</reference>
<organism evidence="6 7">
    <name type="scientific">Derxia gummosa DSM 723</name>
    <dbReference type="NCBI Taxonomy" id="1121388"/>
    <lineage>
        <taxon>Bacteria</taxon>
        <taxon>Pseudomonadati</taxon>
        <taxon>Pseudomonadota</taxon>
        <taxon>Betaproteobacteria</taxon>
        <taxon>Burkholderiales</taxon>
        <taxon>Alcaligenaceae</taxon>
        <taxon>Derxia</taxon>
    </lineage>
</organism>
<reference evidence="7" key="3">
    <citation type="submission" date="2025-08" db="UniProtKB">
        <authorList>
            <consortium name="RefSeq"/>
        </authorList>
    </citation>
    <scope>IDENTIFICATION</scope>
</reference>
<dbReference type="Gene3D" id="3.40.190.290">
    <property type="match status" value="1"/>
</dbReference>
<keyword evidence="3" id="KW-0238">DNA-binding</keyword>
<evidence type="ECO:0000313" key="6">
    <source>
        <dbReference type="Proteomes" id="UP000675920"/>
    </source>
</evidence>
<dbReference type="PROSITE" id="PS50931">
    <property type="entry name" value="HTH_LYSR"/>
    <property type="match status" value="1"/>
</dbReference>
<dbReference type="InterPro" id="IPR036388">
    <property type="entry name" value="WH-like_DNA-bd_sf"/>
</dbReference>
<keyword evidence="4" id="KW-0804">Transcription</keyword>
<dbReference type="InterPro" id="IPR005119">
    <property type="entry name" value="LysR_subst-bd"/>
</dbReference>
<evidence type="ECO:0000259" key="5">
    <source>
        <dbReference type="PROSITE" id="PS50931"/>
    </source>
</evidence>
<dbReference type="OrthoDB" id="9786526at2"/>
<dbReference type="RefSeq" id="WP_028312337.1">
    <property type="nucleotide sequence ID" value="NZ_AXWS01000018.1"/>
</dbReference>
<dbReference type="FunFam" id="1.10.10.10:FF:000001">
    <property type="entry name" value="LysR family transcriptional regulator"/>
    <property type="match status" value="1"/>
</dbReference>
<evidence type="ECO:0000256" key="3">
    <source>
        <dbReference type="ARBA" id="ARBA00023125"/>
    </source>
</evidence>
<dbReference type="InterPro" id="IPR000847">
    <property type="entry name" value="LysR_HTH_N"/>
</dbReference>
<dbReference type="Pfam" id="PF03466">
    <property type="entry name" value="LysR_substrate"/>
    <property type="match status" value="1"/>
</dbReference>
<dbReference type="Pfam" id="PF00126">
    <property type="entry name" value="HTH_1"/>
    <property type="match status" value="1"/>
</dbReference>
<evidence type="ECO:0000256" key="2">
    <source>
        <dbReference type="ARBA" id="ARBA00023015"/>
    </source>
</evidence>
<dbReference type="Gene3D" id="1.10.10.10">
    <property type="entry name" value="Winged helix-like DNA-binding domain superfamily/Winged helix DNA-binding domain"/>
    <property type="match status" value="1"/>
</dbReference>
<sequence>MDRLAAMETFVRIVDAGSLSEAARQTGRSLASVVRALAALEAHLGSRLLQRSTRRLSLTEEGADYLERARQVLQLVGEAESSARKGQTEPSGRLMVSAPRMFGRLHVAPALFELLAREPALSATLLLDDRQIDLIAEGVDAAVRIGELADSSLRAVRIGQTRCVWCASPDYLARHGEPATRADLAGHALLEGVRDGRLPGSEHGRFACNGLEALIEAALRGHGIVRVFSYQAMPHLRDGSLREVLAGQAGGPKPIHVVYPRARLLSARVRAFRDHLAGQGGRFEF</sequence>
<evidence type="ECO:0000313" key="7">
    <source>
        <dbReference type="RefSeq" id="WP_028312337.1"/>
    </source>
</evidence>
<dbReference type="InterPro" id="IPR036390">
    <property type="entry name" value="WH_DNA-bd_sf"/>
</dbReference>
<dbReference type="SUPFAM" id="SSF53850">
    <property type="entry name" value="Periplasmic binding protein-like II"/>
    <property type="match status" value="1"/>
</dbReference>
<accession>A0A8B6X5K7</accession>
<feature type="domain" description="HTH lysR-type" evidence="5">
    <location>
        <begin position="1"/>
        <end position="59"/>
    </location>
</feature>
<dbReference type="GO" id="GO:0003700">
    <property type="term" value="F:DNA-binding transcription factor activity"/>
    <property type="evidence" value="ECO:0007669"/>
    <property type="project" value="InterPro"/>
</dbReference>
<evidence type="ECO:0000256" key="1">
    <source>
        <dbReference type="ARBA" id="ARBA00009437"/>
    </source>
</evidence>
<dbReference type="Proteomes" id="UP000675920">
    <property type="component" value="Unplaced"/>
</dbReference>
<keyword evidence="2" id="KW-0805">Transcription regulation</keyword>
<dbReference type="InterPro" id="IPR058163">
    <property type="entry name" value="LysR-type_TF_proteobact-type"/>
</dbReference>
<keyword evidence="6" id="KW-1185">Reference proteome</keyword>
<protein>
    <submittedName>
        <fullName evidence="7">LysR family transcriptional regulator</fullName>
    </submittedName>
</protein>
<proteinExistence type="inferred from homology"/>
<dbReference type="GO" id="GO:0006351">
    <property type="term" value="P:DNA-templated transcription"/>
    <property type="evidence" value="ECO:0007669"/>
    <property type="project" value="TreeGrafter"/>
</dbReference>
<evidence type="ECO:0000256" key="4">
    <source>
        <dbReference type="ARBA" id="ARBA00023163"/>
    </source>
</evidence>
<dbReference type="AlphaFoldDB" id="A0A8B6X5K7"/>
<comment type="similarity">
    <text evidence="1">Belongs to the LysR transcriptional regulatory family.</text>
</comment>